<name>G9N810_HYPVG</name>
<dbReference type="RefSeq" id="XP_013951324.1">
    <property type="nucleotide sequence ID" value="XM_014095849.1"/>
</dbReference>
<dbReference type="OMA" id="WANDGKA"/>
<dbReference type="GO" id="GO:0008237">
    <property type="term" value="F:metallopeptidase activity"/>
    <property type="evidence" value="ECO:0007669"/>
    <property type="project" value="InterPro"/>
</dbReference>
<dbReference type="InParanoid" id="G9N810"/>
<gene>
    <name evidence="1" type="ORF">TRIVIDRAFT_161046</name>
</gene>
<organism evidence="1 2">
    <name type="scientific">Hypocrea virens (strain Gv29-8 / FGSC 10586)</name>
    <name type="common">Gliocladium virens</name>
    <name type="synonym">Trichoderma virens</name>
    <dbReference type="NCBI Taxonomy" id="413071"/>
    <lineage>
        <taxon>Eukaryota</taxon>
        <taxon>Fungi</taxon>
        <taxon>Dikarya</taxon>
        <taxon>Ascomycota</taxon>
        <taxon>Pezizomycotina</taxon>
        <taxon>Sordariomycetes</taxon>
        <taxon>Hypocreomycetidae</taxon>
        <taxon>Hypocreales</taxon>
        <taxon>Hypocreaceae</taxon>
        <taxon>Trichoderma</taxon>
    </lineage>
</organism>
<evidence type="ECO:0000313" key="2">
    <source>
        <dbReference type="Proteomes" id="UP000007115"/>
    </source>
</evidence>
<dbReference type="eggNOG" id="ENOG502TE9B">
    <property type="taxonomic scope" value="Eukaryota"/>
</dbReference>
<dbReference type="Gene3D" id="3.40.390.10">
    <property type="entry name" value="Collagenase (Catalytic Domain)"/>
    <property type="match status" value="1"/>
</dbReference>
<dbReference type="InterPro" id="IPR024079">
    <property type="entry name" value="MetalloPept_cat_dom_sf"/>
</dbReference>
<reference evidence="1 2" key="1">
    <citation type="journal article" date="2011" name="Genome Biol.">
        <title>Comparative genome sequence analysis underscores mycoparasitism as the ancestral life style of Trichoderma.</title>
        <authorList>
            <person name="Kubicek C.P."/>
            <person name="Herrera-Estrella A."/>
            <person name="Seidl-Seiboth V."/>
            <person name="Martinez D.A."/>
            <person name="Druzhinina I.S."/>
            <person name="Thon M."/>
            <person name="Zeilinger S."/>
            <person name="Casas-Flores S."/>
            <person name="Horwitz B.A."/>
            <person name="Mukherjee P.K."/>
            <person name="Mukherjee M."/>
            <person name="Kredics L."/>
            <person name="Alcaraz L.D."/>
            <person name="Aerts A."/>
            <person name="Antal Z."/>
            <person name="Atanasova L."/>
            <person name="Cervantes-Badillo M.G."/>
            <person name="Challacombe J."/>
            <person name="Chertkov O."/>
            <person name="McCluskey K."/>
            <person name="Coulpier F."/>
            <person name="Deshpande N."/>
            <person name="von Doehren H."/>
            <person name="Ebbole D.J."/>
            <person name="Esquivel-Naranjo E.U."/>
            <person name="Fekete E."/>
            <person name="Flipphi M."/>
            <person name="Glaser F."/>
            <person name="Gomez-Rodriguez E.Y."/>
            <person name="Gruber S."/>
            <person name="Han C."/>
            <person name="Henrissat B."/>
            <person name="Hermosa R."/>
            <person name="Hernandez-Onate M."/>
            <person name="Karaffa L."/>
            <person name="Kosti I."/>
            <person name="Le Crom S."/>
            <person name="Lindquist E."/>
            <person name="Lucas S."/>
            <person name="Luebeck M."/>
            <person name="Luebeck P.S."/>
            <person name="Margeot A."/>
            <person name="Metz B."/>
            <person name="Misra M."/>
            <person name="Nevalainen H."/>
            <person name="Omann M."/>
            <person name="Packer N."/>
            <person name="Perrone G."/>
            <person name="Uresti-Rivera E.E."/>
            <person name="Salamov A."/>
            <person name="Schmoll M."/>
            <person name="Seiboth B."/>
            <person name="Shapiro H."/>
            <person name="Sukno S."/>
            <person name="Tamayo-Ramos J.A."/>
            <person name="Tisch D."/>
            <person name="Wiest A."/>
            <person name="Wilkinson H.H."/>
            <person name="Zhang M."/>
            <person name="Coutinho P.M."/>
            <person name="Kenerley C.M."/>
            <person name="Monte E."/>
            <person name="Baker S.E."/>
            <person name="Grigoriev I.V."/>
        </authorList>
    </citation>
    <scope>NUCLEOTIDE SEQUENCE [LARGE SCALE GENOMIC DNA]</scope>
    <source>
        <strain evidence="2">Gv29-8 / FGSC 10586</strain>
    </source>
</reference>
<dbReference type="EMBL" id="ABDF02000089">
    <property type="protein sequence ID" value="EHK17122.1"/>
    <property type="molecule type" value="Genomic_DNA"/>
</dbReference>
<accession>G9N810</accession>
<dbReference type="AlphaFoldDB" id="G9N810"/>
<proteinExistence type="predicted"/>
<dbReference type="VEuPathDB" id="FungiDB:TRIVIDRAFT_161046"/>
<dbReference type="GeneID" id="25788511"/>
<dbReference type="OrthoDB" id="5039373at2759"/>
<sequence>MGIHCVSGLEKPPNIDIWDIDETCKPHLPVLQKAYNDVAVMAAKALEDIQFVQQPRPQYNTRSNKRMQWDRIARAMKCMFGFMPGEQGTDKYMARVLYVYQTMNEALRGDHNLPKDGFTKRHNKALWLCDDKLWKWHHSGMSDPNNPSLLPLFQSREDIMKGKKGVWIYRDRYITNDDSRSPGICGPDSHAKTHVKYDMITFCPTSFTGKVAKAESPVDGKNGVVVGKNLDEFGRYSLSRIMFHELVHWYGSKGVERQKRLIDQQAVSKTGQLMWFRKNGERFEKEAAPERPDKSWNALNTYYFGWVEMLARRYDGAVAQNSGPGKATETAEAYAYFAMMAYLDNFDWAVDGLAKHMEL</sequence>
<dbReference type="HOGENOM" id="CLU_727702_0_0_1"/>
<evidence type="ECO:0008006" key="3">
    <source>
        <dbReference type="Google" id="ProtNLM"/>
    </source>
</evidence>
<protein>
    <recommendedName>
        <fullName evidence="3">Lysine-specific metallo-endopeptidase domain-containing protein</fullName>
    </recommendedName>
</protein>
<dbReference type="Proteomes" id="UP000007115">
    <property type="component" value="Unassembled WGS sequence"/>
</dbReference>
<keyword evidence="2" id="KW-1185">Reference proteome</keyword>
<evidence type="ECO:0000313" key="1">
    <source>
        <dbReference type="EMBL" id="EHK17122.1"/>
    </source>
</evidence>
<comment type="caution">
    <text evidence="1">The sequence shown here is derived from an EMBL/GenBank/DDBJ whole genome shotgun (WGS) entry which is preliminary data.</text>
</comment>